<comment type="caution">
    <text evidence="2">The sequence shown here is derived from an EMBL/GenBank/DDBJ whole genome shotgun (WGS) entry which is preliminary data.</text>
</comment>
<dbReference type="Proteomes" id="UP000315648">
    <property type="component" value="Unassembled WGS sequence"/>
</dbReference>
<keyword evidence="3" id="KW-1185">Reference proteome</keyword>
<gene>
    <name evidence="2" type="ORF">FPL22_10765</name>
</gene>
<name>A0A556QIX9_9BACT</name>
<dbReference type="SUPFAM" id="SSF52218">
    <property type="entry name" value="Flavoproteins"/>
    <property type="match status" value="1"/>
</dbReference>
<evidence type="ECO:0000259" key="1">
    <source>
        <dbReference type="Pfam" id="PF03358"/>
    </source>
</evidence>
<feature type="domain" description="NADPH-dependent FMN reductase-like" evidence="1">
    <location>
        <begin position="29"/>
        <end position="135"/>
    </location>
</feature>
<dbReference type="Gene3D" id="3.40.50.360">
    <property type="match status" value="1"/>
</dbReference>
<dbReference type="InterPro" id="IPR005025">
    <property type="entry name" value="FMN_Rdtase-like_dom"/>
</dbReference>
<accession>A0A556QIX9</accession>
<evidence type="ECO:0000313" key="2">
    <source>
        <dbReference type="EMBL" id="TSJ76604.1"/>
    </source>
</evidence>
<dbReference type="GO" id="GO:0016491">
    <property type="term" value="F:oxidoreductase activity"/>
    <property type="evidence" value="ECO:0007669"/>
    <property type="project" value="InterPro"/>
</dbReference>
<dbReference type="InterPro" id="IPR029039">
    <property type="entry name" value="Flavoprotein-like_sf"/>
</dbReference>
<dbReference type="AlphaFoldDB" id="A0A556QIX9"/>
<proteinExistence type="predicted"/>
<protein>
    <submittedName>
        <fullName evidence="2">NAD(P)H-dependent oxidoreductase</fullName>
    </submittedName>
</protein>
<reference evidence="2 3" key="1">
    <citation type="submission" date="2019-07" db="EMBL/GenBank/DDBJ databases">
        <title>Description of 53C-WASEF.</title>
        <authorList>
            <person name="Pitt A."/>
            <person name="Hahn M.W."/>
        </authorList>
    </citation>
    <scope>NUCLEOTIDE SEQUENCE [LARGE SCALE GENOMIC DNA]</scope>
    <source>
        <strain evidence="2 3">53C-WASEF</strain>
    </source>
</reference>
<dbReference type="Pfam" id="PF03358">
    <property type="entry name" value="FMN_red"/>
    <property type="match status" value="1"/>
</dbReference>
<organism evidence="2 3">
    <name type="scientific">Rariglobus hedericola</name>
    <dbReference type="NCBI Taxonomy" id="2597822"/>
    <lineage>
        <taxon>Bacteria</taxon>
        <taxon>Pseudomonadati</taxon>
        <taxon>Verrucomicrobiota</taxon>
        <taxon>Opitutia</taxon>
        <taxon>Opitutales</taxon>
        <taxon>Opitutaceae</taxon>
        <taxon>Rariglobus</taxon>
    </lineage>
</organism>
<dbReference type="OrthoDB" id="8853249at2"/>
<dbReference type="EMBL" id="VMBG01000002">
    <property type="protein sequence ID" value="TSJ76604.1"/>
    <property type="molecule type" value="Genomic_DNA"/>
</dbReference>
<dbReference type="RefSeq" id="WP_144230361.1">
    <property type="nucleotide sequence ID" value="NZ_CBCRVV010000029.1"/>
</dbReference>
<evidence type="ECO:0000313" key="3">
    <source>
        <dbReference type="Proteomes" id="UP000315648"/>
    </source>
</evidence>
<sequence length="195" mass="20817">MPANDRRPRLLLINASLAGDAGNSAVFFDAARALLAPQADVKQLTLARDGTDLATLLPALAEADGFLFGTGTHWDSWSSLLQQFLENATPAEGTSVWLGKPTAVVVSEHSVGGKGVLSRLQGVLVTLGCSIPPMSGLVLSRAALIAVDHDAHAARDFWCRDDLSVVCHNLVEAAAGTHHWQTWPVDREDFSARWA</sequence>